<sequence>MTILPCPCPQECSRLSRQSPWDTGGVDPAGETGGESFWLSCGGFTIIMLLVTLTAPPPASSPVDLPPFATSDCANTLIICIDLLGYMIIKLDLALPPCVPLPEFGRKLKVECFLSLPRPVSGRGPATVSSQSWSSRLIGSQFFRGWSLRTLARVAWFESVLFSTECDARVFDEDGISAVRSDLEKVTWRVEQ</sequence>
<reference evidence="2" key="1">
    <citation type="journal article" date="2019" name="Curr. Biol.">
        <title>Genome Sequence of Striga asiatica Provides Insight into the Evolution of Plant Parasitism.</title>
        <authorList>
            <person name="Yoshida S."/>
            <person name="Kim S."/>
            <person name="Wafula E.K."/>
            <person name="Tanskanen J."/>
            <person name="Kim Y.M."/>
            <person name="Honaas L."/>
            <person name="Yang Z."/>
            <person name="Spallek T."/>
            <person name="Conn C.E."/>
            <person name="Ichihashi Y."/>
            <person name="Cheong K."/>
            <person name="Cui S."/>
            <person name="Der J.P."/>
            <person name="Gundlach H."/>
            <person name="Jiao Y."/>
            <person name="Hori C."/>
            <person name="Ishida J.K."/>
            <person name="Kasahara H."/>
            <person name="Kiba T."/>
            <person name="Kim M.S."/>
            <person name="Koo N."/>
            <person name="Laohavisit A."/>
            <person name="Lee Y.H."/>
            <person name="Lumba S."/>
            <person name="McCourt P."/>
            <person name="Mortimer J.C."/>
            <person name="Mutuku J.M."/>
            <person name="Nomura T."/>
            <person name="Sasaki-Sekimoto Y."/>
            <person name="Seto Y."/>
            <person name="Wang Y."/>
            <person name="Wakatake T."/>
            <person name="Sakakibara H."/>
            <person name="Demura T."/>
            <person name="Yamaguchi S."/>
            <person name="Yoneyama K."/>
            <person name="Manabe R.I."/>
            <person name="Nelson D.C."/>
            <person name="Schulman A.H."/>
            <person name="Timko M.P."/>
            <person name="dePamphilis C.W."/>
            <person name="Choi D."/>
            <person name="Shirasu K."/>
        </authorList>
    </citation>
    <scope>NUCLEOTIDE SEQUENCE [LARGE SCALE GENOMIC DNA]</scope>
    <source>
        <strain evidence="2">cv. UVA1</strain>
    </source>
</reference>
<dbReference type="OrthoDB" id="10599073at2759"/>
<proteinExistence type="predicted"/>
<protein>
    <submittedName>
        <fullName evidence="1">Multiple epidermal growth factor-like domains protein 8</fullName>
    </submittedName>
</protein>
<name>A0A5A7RCI5_STRAF</name>
<accession>A0A5A7RCI5</accession>
<organism evidence="1 2">
    <name type="scientific">Striga asiatica</name>
    <name type="common">Asiatic witchweed</name>
    <name type="synonym">Buchnera asiatica</name>
    <dbReference type="NCBI Taxonomy" id="4170"/>
    <lineage>
        <taxon>Eukaryota</taxon>
        <taxon>Viridiplantae</taxon>
        <taxon>Streptophyta</taxon>
        <taxon>Embryophyta</taxon>
        <taxon>Tracheophyta</taxon>
        <taxon>Spermatophyta</taxon>
        <taxon>Magnoliopsida</taxon>
        <taxon>eudicotyledons</taxon>
        <taxon>Gunneridae</taxon>
        <taxon>Pentapetalae</taxon>
        <taxon>asterids</taxon>
        <taxon>lamiids</taxon>
        <taxon>Lamiales</taxon>
        <taxon>Orobanchaceae</taxon>
        <taxon>Buchnereae</taxon>
        <taxon>Striga</taxon>
    </lineage>
</organism>
<keyword evidence="2" id="KW-1185">Reference proteome</keyword>
<evidence type="ECO:0000313" key="2">
    <source>
        <dbReference type="Proteomes" id="UP000325081"/>
    </source>
</evidence>
<dbReference type="AlphaFoldDB" id="A0A5A7RCI5"/>
<comment type="caution">
    <text evidence="1">The sequence shown here is derived from an EMBL/GenBank/DDBJ whole genome shotgun (WGS) entry which is preliminary data.</text>
</comment>
<gene>
    <name evidence="1" type="ORF">STAS_33069</name>
</gene>
<dbReference type="EMBL" id="BKCP01011737">
    <property type="protein sequence ID" value="GER55415.1"/>
    <property type="molecule type" value="Genomic_DNA"/>
</dbReference>
<evidence type="ECO:0000313" key="1">
    <source>
        <dbReference type="EMBL" id="GER55415.1"/>
    </source>
</evidence>
<dbReference type="Proteomes" id="UP000325081">
    <property type="component" value="Unassembled WGS sequence"/>
</dbReference>